<dbReference type="EMBL" id="LAZR01023238">
    <property type="protein sequence ID" value="KKL79194.1"/>
    <property type="molecule type" value="Genomic_DNA"/>
</dbReference>
<comment type="caution">
    <text evidence="1">The sequence shown here is derived from an EMBL/GenBank/DDBJ whole genome shotgun (WGS) entry which is preliminary data.</text>
</comment>
<dbReference type="AlphaFoldDB" id="A0A0F9EYR0"/>
<gene>
    <name evidence="1" type="ORF">LCGC14_2017240</name>
</gene>
<name>A0A0F9EYR0_9ZZZZ</name>
<reference evidence="1" key="1">
    <citation type="journal article" date="2015" name="Nature">
        <title>Complex archaea that bridge the gap between prokaryotes and eukaryotes.</title>
        <authorList>
            <person name="Spang A."/>
            <person name="Saw J.H."/>
            <person name="Jorgensen S.L."/>
            <person name="Zaremba-Niedzwiedzka K."/>
            <person name="Martijn J."/>
            <person name="Lind A.E."/>
            <person name="van Eijk R."/>
            <person name="Schleper C."/>
            <person name="Guy L."/>
            <person name="Ettema T.J."/>
        </authorList>
    </citation>
    <scope>NUCLEOTIDE SEQUENCE</scope>
</reference>
<organism evidence="1">
    <name type="scientific">marine sediment metagenome</name>
    <dbReference type="NCBI Taxonomy" id="412755"/>
    <lineage>
        <taxon>unclassified sequences</taxon>
        <taxon>metagenomes</taxon>
        <taxon>ecological metagenomes</taxon>
    </lineage>
</organism>
<evidence type="ECO:0000313" key="1">
    <source>
        <dbReference type="EMBL" id="KKL79194.1"/>
    </source>
</evidence>
<accession>A0A0F9EYR0</accession>
<protein>
    <submittedName>
        <fullName evidence="1">Uncharacterized protein</fullName>
    </submittedName>
</protein>
<sequence length="66" mass="7645">MSLFKVHANWPDWMVKYLEGEIAKSKDGVFTIEVPPHNPWPGKELGEAFSYKRDKELVALLDEVKE</sequence>
<proteinExistence type="predicted"/>